<evidence type="ECO:0000313" key="5">
    <source>
        <dbReference type="Proteomes" id="UP000053424"/>
    </source>
</evidence>
<dbReference type="InterPro" id="IPR038528">
    <property type="entry name" value="TEL2_C_sf"/>
</dbReference>
<comment type="similarity">
    <text evidence="1">Belongs to the TEL2 family.</text>
</comment>
<gene>
    <name evidence="4" type="ORF">M413DRAFT_438113</name>
</gene>
<protein>
    <recommendedName>
        <fullName evidence="3">Telomere length regulation protein conserved domain-containing protein</fullName>
    </recommendedName>
</protein>
<dbReference type="Pfam" id="PF10193">
    <property type="entry name" value="Telomere_reg-2"/>
    <property type="match status" value="1"/>
</dbReference>
<reference evidence="5" key="2">
    <citation type="submission" date="2015-01" db="EMBL/GenBank/DDBJ databases">
        <title>Evolutionary Origins and Diversification of the Mycorrhizal Mutualists.</title>
        <authorList>
            <consortium name="DOE Joint Genome Institute"/>
            <consortium name="Mycorrhizal Genomics Consortium"/>
            <person name="Kohler A."/>
            <person name="Kuo A."/>
            <person name="Nagy L.G."/>
            <person name="Floudas D."/>
            <person name="Copeland A."/>
            <person name="Barry K.W."/>
            <person name="Cichocki N."/>
            <person name="Veneault-Fourrey C."/>
            <person name="LaButti K."/>
            <person name="Lindquist E.A."/>
            <person name="Lipzen A."/>
            <person name="Lundell T."/>
            <person name="Morin E."/>
            <person name="Murat C."/>
            <person name="Riley R."/>
            <person name="Ohm R."/>
            <person name="Sun H."/>
            <person name="Tunlid A."/>
            <person name="Henrissat B."/>
            <person name="Grigoriev I.V."/>
            <person name="Hibbett D.S."/>
            <person name="Martin F."/>
        </authorList>
    </citation>
    <scope>NUCLEOTIDE SEQUENCE [LARGE SCALE GENOMIC DNA]</scope>
    <source>
        <strain evidence="5">h7</strain>
    </source>
</reference>
<dbReference type="STRING" id="686832.A0A0C2Z6Z9"/>
<dbReference type="AlphaFoldDB" id="A0A0C2Z6Z9"/>
<evidence type="ECO:0000256" key="2">
    <source>
        <dbReference type="SAM" id="MobiDB-lite"/>
    </source>
</evidence>
<evidence type="ECO:0000313" key="4">
    <source>
        <dbReference type="EMBL" id="KIM48937.1"/>
    </source>
</evidence>
<evidence type="ECO:0000259" key="3">
    <source>
        <dbReference type="Pfam" id="PF10193"/>
    </source>
</evidence>
<dbReference type="PANTHER" id="PTHR15830:SF10">
    <property type="entry name" value="TELOMERE LENGTH REGULATION PROTEIN TEL2 HOMOLOG"/>
    <property type="match status" value="1"/>
</dbReference>
<dbReference type="OrthoDB" id="10254187at2759"/>
<keyword evidence="5" id="KW-1185">Reference proteome</keyword>
<dbReference type="InterPro" id="IPR019337">
    <property type="entry name" value="Telomere_length_regulation_dom"/>
</dbReference>
<dbReference type="Proteomes" id="UP000053424">
    <property type="component" value="Unassembled WGS sequence"/>
</dbReference>
<proteinExistence type="inferred from homology"/>
<feature type="compositionally biased region" description="Low complexity" evidence="2">
    <location>
        <begin position="518"/>
        <end position="531"/>
    </location>
</feature>
<evidence type="ECO:0000256" key="1">
    <source>
        <dbReference type="ARBA" id="ARBA00006133"/>
    </source>
</evidence>
<sequence>MAQIQDLLNQLRAQIQDLPTLLSLITAPLDAINLLAPQFRRYNTRPLEAFNLHKHIPQLQRLILTHVVPVWEEALIAEGANTVLDQYFCPDSFSNAQPAAGEVAILAYSTLMASTSDGLTDYAIRILQRLVVEYPVDRLYSAVYSSSQKDKLVRGVIWEDCVKNICMVPGKVANARGTAGDVPPMLENGMYFNNLSIRCEVLIFSLSPSLDAFTYFLSKLVNVGLFPASPPHARSQPSFFHTTLPIIRQRLASQHPAYSTFWSNLFLNIPSILTLQSILTSLFGSLESLESSSLNATDDSPTARARIKNDAALLEGLVGEITPEKEDLWQIVTSLITGSGLREWPESHARIFVCWVSGASRGARVNLKALDALLQVILDIWSSPEHVKHSLISRHRYTTSLLLLTISYFPPSSPSLQDLVSHPGFIKGIGVYISHLDHSVRRLGMLAAEVIAHLAGKRLAFGGWDDGDDNGKDWCRALRKLIKARDADASLAALETDLEPPEEIIAPAVSKPPPPPRATFTAKTTGAAADAYDSDDSITGYASPASSSRSPSPTPSELLEIEKDPTLNVGLKKVPRPVYLAQLGDLLRGGASKTGPDDPHEADRIEMALNCAEELVRRKKGYGSELDENAVNLVYALLSLQDNFDLESFSEKRQGAMNALISCAPRKATPALIQEFFKNQYSTDQRFVALNALALGARELASLPIPPSRVPPERTVFPSKMLPAPLHRKYIAADREVVPRLLDDISKRALDSQSETAATTVPELVRHRRLRVQKPHGVTEIPPPTHNPLNPYTSLEHNPLHRSPQPKMQFIDVAAEFFIVPLINRFWAFLRDEQTREERTAHRDNGPARYVSVGTGLILNPLVLAQFLRTLAILVNASQNAPEWLAIIAPESLELAVTIGTRPVSHMNTDPEEEEEGNGGEDRQSKEASVLTSALELALVVLDGALEIDGGRILSLEHTTLVFGLGEWAGKVFASLEKGLKVQGGGGMHEARLSRAAAGVLLKVDELTSKWRRSMLDTI</sequence>
<organism evidence="4 5">
    <name type="scientific">Hebeloma cylindrosporum</name>
    <dbReference type="NCBI Taxonomy" id="76867"/>
    <lineage>
        <taxon>Eukaryota</taxon>
        <taxon>Fungi</taxon>
        <taxon>Dikarya</taxon>
        <taxon>Basidiomycota</taxon>
        <taxon>Agaricomycotina</taxon>
        <taxon>Agaricomycetes</taxon>
        <taxon>Agaricomycetidae</taxon>
        <taxon>Agaricales</taxon>
        <taxon>Agaricineae</taxon>
        <taxon>Hymenogastraceae</taxon>
        <taxon>Hebeloma</taxon>
    </lineage>
</organism>
<dbReference type="GO" id="GO:0005829">
    <property type="term" value="C:cytosol"/>
    <property type="evidence" value="ECO:0007669"/>
    <property type="project" value="TreeGrafter"/>
</dbReference>
<name>A0A0C2Z6Z9_HEBCY</name>
<feature type="domain" description="Telomere length regulation protein conserved" evidence="3">
    <location>
        <begin position="577"/>
        <end position="697"/>
    </location>
</feature>
<dbReference type="HOGENOM" id="CLU_011808_0_0_1"/>
<feature type="region of interest" description="Disordered" evidence="2">
    <location>
        <begin position="505"/>
        <end position="558"/>
    </location>
</feature>
<dbReference type="InterPro" id="IPR051970">
    <property type="entry name" value="TEL2_Regulation"/>
</dbReference>
<feature type="compositionally biased region" description="Acidic residues" evidence="2">
    <location>
        <begin position="910"/>
        <end position="919"/>
    </location>
</feature>
<dbReference type="Gene3D" id="1.25.40.720">
    <property type="entry name" value="Telomere length regulation protein 2, C-terminal domain"/>
    <property type="match status" value="1"/>
</dbReference>
<dbReference type="GO" id="GO:0051879">
    <property type="term" value="F:Hsp90 protein binding"/>
    <property type="evidence" value="ECO:0007669"/>
    <property type="project" value="TreeGrafter"/>
</dbReference>
<dbReference type="GO" id="GO:0042162">
    <property type="term" value="F:telomeric DNA binding"/>
    <property type="evidence" value="ECO:0007669"/>
    <property type="project" value="TreeGrafter"/>
</dbReference>
<dbReference type="PANTHER" id="PTHR15830">
    <property type="entry name" value="TELOMERE LENGTH REGULATION PROTEIN TEL2 FAMILY MEMBER"/>
    <property type="match status" value="1"/>
</dbReference>
<reference evidence="4 5" key="1">
    <citation type="submission" date="2014-04" db="EMBL/GenBank/DDBJ databases">
        <authorList>
            <consortium name="DOE Joint Genome Institute"/>
            <person name="Kuo A."/>
            <person name="Gay G."/>
            <person name="Dore J."/>
            <person name="Kohler A."/>
            <person name="Nagy L.G."/>
            <person name="Floudas D."/>
            <person name="Copeland A."/>
            <person name="Barry K.W."/>
            <person name="Cichocki N."/>
            <person name="Veneault-Fourrey C."/>
            <person name="LaButti K."/>
            <person name="Lindquist E.A."/>
            <person name="Lipzen A."/>
            <person name="Lundell T."/>
            <person name="Morin E."/>
            <person name="Murat C."/>
            <person name="Sun H."/>
            <person name="Tunlid A."/>
            <person name="Henrissat B."/>
            <person name="Grigoriev I.V."/>
            <person name="Hibbett D.S."/>
            <person name="Martin F."/>
            <person name="Nordberg H.P."/>
            <person name="Cantor M.N."/>
            <person name="Hua S.X."/>
        </authorList>
    </citation>
    <scope>NUCLEOTIDE SEQUENCE [LARGE SCALE GENOMIC DNA]</scope>
    <source>
        <strain evidence="5">h7</strain>
    </source>
</reference>
<dbReference type="EMBL" id="KN831768">
    <property type="protein sequence ID" value="KIM48937.1"/>
    <property type="molecule type" value="Genomic_DNA"/>
</dbReference>
<accession>A0A0C2Z6Z9</accession>
<feature type="region of interest" description="Disordered" evidence="2">
    <location>
        <begin position="903"/>
        <end position="926"/>
    </location>
</feature>
<dbReference type="GO" id="GO:0051083">
    <property type="term" value="P:'de novo' cotranslational protein folding"/>
    <property type="evidence" value="ECO:0007669"/>
    <property type="project" value="TreeGrafter"/>
</dbReference>